<proteinExistence type="predicted"/>
<dbReference type="PROSITE" id="PS00455">
    <property type="entry name" value="AMP_BINDING"/>
    <property type="match status" value="1"/>
</dbReference>
<dbReference type="EMBL" id="GU474939">
    <property type="protein sequence ID" value="ADI20232.1"/>
    <property type="molecule type" value="Genomic_DNA"/>
</dbReference>
<keyword evidence="2" id="KW-0067">ATP-binding</keyword>
<keyword evidence="1" id="KW-0547">Nucleotide-binding</keyword>
<evidence type="ECO:0000313" key="4">
    <source>
        <dbReference type="EMBL" id="ADI20232.1"/>
    </source>
</evidence>
<evidence type="ECO:0000256" key="1">
    <source>
        <dbReference type="ARBA" id="ARBA00022741"/>
    </source>
</evidence>
<dbReference type="InterPro" id="IPR020459">
    <property type="entry name" value="AMP-binding"/>
</dbReference>
<dbReference type="AlphaFoldDB" id="E0Y0P1"/>
<sequence length="592" mass="66196">MKQPTRLFDIPHYQLEHIPMKLMMTSKVGGEWKAYSTKEFIEAVDQASRALLELGVKHGDKVALISHNNRCEWNIMDHALLQIGAVDVPIYPTMTEADYEYIFNHSESIYCFVSNDELYDKVSAVLDKCEHMNKVYTFEHYEGKNHWSEVLELGADQTRQAEVEKARDAVNPEDLATIIYTSGTTGLPKGVMLSHKNVVSNVIAATPRIPGLIKGEAKTLSFLPVCHSFERFIQYLYMYNGASIYFAESIETIKADLNYCQPTIFTAVPRLLEKFFDGIVANGTSAGGLKTKIFEWAVSLALQWEPEHANGGFYHWKLGLADKLVFSKVRAALGMTEIKAVASGSAALQPRLARFFNGIGVPILEGYGLTETSPVISVNTTAEPGMLRIGAVGKVIDGVEAKIAEDGEILAKGPNIMMGYYKQPELTAEVMTGEWFHTGDIGVIEDGFIRITDRKKEMFKTSGGKYVAPQLIENELKASHLIEQSMVVGSGRKFPSAICILNEPGVKEWCSRHDITYTTIEEMADNQQVRDRVWQDVERANAGFGKWEQVKKIIIDTDEFTVDNGCLTPTFKVKRKPILAKYEVKIDALYAE</sequence>
<dbReference type="PANTHER" id="PTHR43272">
    <property type="entry name" value="LONG-CHAIN-FATTY-ACID--COA LIGASE"/>
    <property type="match status" value="1"/>
</dbReference>
<dbReference type="PANTHER" id="PTHR43272:SF33">
    <property type="entry name" value="AMP-BINDING DOMAIN-CONTAINING PROTEIN-RELATED"/>
    <property type="match status" value="1"/>
</dbReference>
<dbReference type="InterPro" id="IPR020845">
    <property type="entry name" value="AMP-binding_CS"/>
</dbReference>
<evidence type="ECO:0000256" key="2">
    <source>
        <dbReference type="ARBA" id="ARBA00022840"/>
    </source>
</evidence>
<feature type="domain" description="AMP-dependent synthetase/ligase" evidence="3">
    <location>
        <begin position="30"/>
        <end position="421"/>
    </location>
</feature>
<evidence type="ECO:0000259" key="3">
    <source>
        <dbReference type="Pfam" id="PF00501"/>
    </source>
</evidence>
<dbReference type="SUPFAM" id="SSF56801">
    <property type="entry name" value="Acetyl-CoA synthetase-like"/>
    <property type="match status" value="1"/>
</dbReference>
<dbReference type="Gene3D" id="3.40.50.12780">
    <property type="entry name" value="N-terminal domain of ligase-like"/>
    <property type="match status" value="1"/>
</dbReference>
<reference evidence="4" key="1">
    <citation type="journal article" date="2011" name="Environ. Microbiol.">
        <title>Time-series analyses of Monterey Bay coastal microbial picoplankton using a 'genome proxy' microarray.</title>
        <authorList>
            <person name="Rich V.I."/>
            <person name="Pham V.D."/>
            <person name="Eppley J."/>
            <person name="Shi Y."/>
            <person name="DeLong E.F."/>
        </authorList>
    </citation>
    <scope>NUCLEOTIDE SEQUENCE</scope>
</reference>
<protein>
    <recommendedName>
        <fullName evidence="3">AMP-dependent synthetase/ligase domain-containing protein</fullName>
    </recommendedName>
</protein>
<accession>E0Y0P1</accession>
<dbReference type="Pfam" id="PF00501">
    <property type="entry name" value="AMP-binding"/>
    <property type="match status" value="1"/>
</dbReference>
<dbReference type="GO" id="GO:0005524">
    <property type="term" value="F:ATP binding"/>
    <property type="evidence" value="ECO:0007669"/>
    <property type="project" value="UniProtKB-KW"/>
</dbReference>
<dbReference type="InterPro" id="IPR042099">
    <property type="entry name" value="ANL_N_sf"/>
</dbReference>
<name>E0Y0P1_9SPHI</name>
<dbReference type="Pfam" id="PF23562">
    <property type="entry name" value="AMP-binding_C_3"/>
    <property type="match status" value="1"/>
</dbReference>
<organism evidence="4">
    <name type="scientific">uncultured Sphingobacterium sp. EB080_L08E11</name>
    <dbReference type="NCBI Taxonomy" id="710992"/>
    <lineage>
        <taxon>Bacteria</taxon>
        <taxon>Pseudomonadati</taxon>
        <taxon>Bacteroidota</taxon>
        <taxon>Sphingobacteriia</taxon>
        <taxon>Sphingobacteriales</taxon>
        <taxon>Sphingobacteriaceae</taxon>
        <taxon>Sphingobacterium</taxon>
        <taxon>environmental samples</taxon>
    </lineage>
</organism>
<dbReference type="PRINTS" id="PR00154">
    <property type="entry name" value="AMPBINDING"/>
</dbReference>
<dbReference type="CDD" id="cd05907">
    <property type="entry name" value="VL_LC_FACS_like"/>
    <property type="match status" value="1"/>
</dbReference>
<dbReference type="GO" id="GO:0016020">
    <property type="term" value="C:membrane"/>
    <property type="evidence" value="ECO:0007669"/>
    <property type="project" value="TreeGrafter"/>
</dbReference>
<dbReference type="GO" id="GO:0004467">
    <property type="term" value="F:long-chain fatty acid-CoA ligase activity"/>
    <property type="evidence" value="ECO:0007669"/>
    <property type="project" value="TreeGrafter"/>
</dbReference>
<dbReference type="InterPro" id="IPR000873">
    <property type="entry name" value="AMP-dep_synth/lig_dom"/>
</dbReference>